<evidence type="ECO:0000256" key="3">
    <source>
        <dbReference type="ARBA" id="ARBA00023239"/>
    </source>
</evidence>
<comment type="cofactor">
    <cofactor evidence="1">
        <name>pyridoxal 5'-phosphate</name>
        <dbReference type="ChEBI" id="CHEBI:597326"/>
    </cofactor>
</comment>
<name>A0ABV1UKY2_9ACTN</name>
<protein>
    <submittedName>
        <fullName evidence="5">Threonine/serine dehydratase</fullName>
    </submittedName>
</protein>
<reference evidence="5 6" key="1">
    <citation type="submission" date="2024-06" db="EMBL/GenBank/DDBJ databases">
        <title>The Natural Products Discovery Center: Release of the First 8490 Sequenced Strains for Exploring Actinobacteria Biosynthetic Diversity.</title>
        <authorList>
            <person name="Kalkreuter E."/>
            <person name="Kautsar S.A."/>
            <person name="Yang D."/>
            <person name="Bader C.D."/>
            <person name="Teijaro C.N."/>
            <person name="Fluegel L."/>
            <person name="Davis C.M."/>
            <person name="Simpson J.R."/>
            <person name="Lauterbach L."/>
            <person name="Steele A.D."/>
            <person name="Gui C."/>
            <person name="Meng S."/>
            <person name="Li G."/>
            <person name="Viehrig K."/>
            <person name="Ye F."/>
            <person name="Su P."/>
            <person name="Kiefer A.F."/>
            <person name="Nichols A."/>
            <person name="Cepeda A.J."/>
            <person name="Yan W."/>
            <person name="Fan B."/>
            <person name="Jiang Y."/>
            <person name="Adhikari A."/>
            <person name="Zheng C.-J."/>
            <person name="Schuster L."/>
            <person name="Cowan T.M."/>
            <person name="Smanski M.J."/>
            <person name="Chevrette M.G."/>
            <person name="De Carvalho L.P.S."/>
            <person name="Shen B."/>
        </authorList>
    </citation>
    <scope>NUCLEOTIDE SEQUENCE [LARGE SCALE GENOMIC DNA]</scope>
    <source>
        <strain evidence="5 6">NPDC001166</strain>
    </source>
</reference>
<dbReference type="Proteomes" id="UP001470023">
    <property type="component" value="Unassembled WGS sequence"/>
</dbReference>
<dbReference type="Gene3D" id="3.40.50.1100">
    <property type="match status" value="2"/>
</dbReference>
<dbReference type="Pfam" id="PF00291">
    <property type="entry name" value="PALP"/>
    <property type="match status" value="1"/>
</dbReference>
<evidence type="ECO:0000313" key="6">
    <source>
        <dbReference type="Proteomes" id="UP001470023"/>
    </source>
</evidence>
<dbReference type="PANTHER" id="PTHR48078">
    <property type="entry name" value="THREONINE DEHYDRATASE, MITOCHONDRIAL-RELATED"/>
    <property type="match status" value="1"/>
</dbReference>
<dbReference type="RefSeq" id="WP_352066191.1">
    <property type="nucleotide sequence ID" value="NZ_JBEPAZ010000102.1"/>
</dbReference>
<dbReference type="InterPro" id="IPR036052">
    <property type="entry name" value="TrpB-like_PALP_sf"/>
</dbReference>
<accession>A0ABV1UKY2</accession>
<dbReference type="PROSITE" id="PS00165">
    <property type="entry name" value="DEHYDRATASE_SER_THR"/>
    <property type="match status" value="1"/>
</dbReference>
<dbReference type="SUPFAM" id="SSF53686">
    <property type="entry name" value="Tryptophan synthase beta subunit-like PLP-dependent enzymes"/>
    <property type="match status" value="1"/>
</dbReference>
<keyword evidence="3" id="KW-0456">Lyase</keyword>
<evidence type="ECO:0000256" key="1">
    <source>
        <dbReference type="ARBA" id="ARBA00001933"/>
    </source>
</evidence>
<proteinExistence type="predicted"/>
<feature type="domain" description="Tryptophan synthase beta chain-like PALP" evidence="4">
    <location>
        <begin position="21"/>
        <end position="310"/>
    </location>
</feature>
<evidence type="ECO:0000313" key="5">
    <source>
        <dbReference type="EMBL" id="MER6434345.1"/>
    </source>
</evidence>
<dbReference type="PANTHER" id="PTHR48078:SF6">
    <property type="entry name" value="L-THREONINE DEHYDRATASE CATABOLIC TDCB"/>
    <property type="match status" value="1"/>
</dbReference>
<dbReference type="InterPro" id="IPR000634">
    <property type="entry name" value="Ser/Thr_deHydtase_PyrdxlP-BS"/>
</dbReference>
<sequence>MALVTLDQIFDARQRIENVALRTPLLNSPWALCGNRSLFLKPENLQVGGAFKIRGAYNRMRALTQQERVEGVIAQSSGNHGQALAHAARLLGVRALVVMPNTSAEVKIAATRELGAKVLLVAPEEREEKTAELAKELGYIEVSAFDDPHIISGQGTVGLEISEDVTSLGLDVDAVLVPVSGGGLISGIGAAIKLTRPDIRVIGVEPEFAADAQESFRTGRRVGWPAAKTGRTIADGLRISSVGALPFQHMQAYVDDIVTVRESDIRFAVRALAQKAHLIAEPSGAVTVAAYLSQQDALPDGRTYIAVISGGNIDPALLADLTAH</sequence>
<dbReference type="CDD" id="cd01562">
    <property type="entry name" value="Thr-dehyd"/>
    <property type="match status" value="1"/>
</dbReference>
<dbReference type="InterPro" id="IPR050147">
    <property type="entry name" value="Ser/Thr_Dehydratase"/>
</dbReference>
<dbReference type="InterPro" id="IPR001926">
    <property type="entry name" value="TrpB-like_PALP"/>
</dbReference>
<keyword evidence="6" id="KW-1185">Reference proteome</keyword>
<evidence type="ECO:0000256" key="2">
    <source>
        <dbReference type="ARBA" id="ARBA00022898"/>
    </source>
</evidence>
<keyword evidence="2" id="KW-0663">Pyridoxal phosphate</keyword>
<comment type="caution">
    <text evidence="5">The sequence shown here is derived from an EMBL/GenBank/DDBJ whole genome shotgun (WGS) entry which is preliminary data.</text>
</comment>
<dbReference type="EMBL" id="JBEPAZ010000102">
    <property type="protein sequence ID" value="MER6434345.1"/>
    <property type="molecule type" value="Genomic_DNA"/>
</dbReference>
<evidence type="ECO:0000259" key="4">
    <source>
        <dbReference type="Pfam" id="PF00291"/>
    </source>
</evidence>
<gene>
    <name evidence="5" type="ORF">ABT272_42880</name>
</gene>
<organism evidence="5 6">
    <name type="scientific">Streptomyces sp. 900105245</name>
    <dbReference type="NCBI Taxonomy" id="3154379"/>
    <lineage>
        <taxon>Bacteria</taxon>
        <taxon>Bacillati</taxon>
        <taxon>Actinomycetota</taxon>
        <taxon>Actinomycetes</taxon>
        <taxon>Kitasatosporales</taxon>
        <taxon>Streptomycetaceae</taxon>
        <taxon>Streptomyces</taxon>
    </lineage>
</organism>